<comment type="caution">
    <text evidence="9">The sequence shown here is derived from an EMBL/GenBank/DDBJ whole genome shotgun (WGS) entry which is preliminary data.</text>
</comment>
<feature type="transmembrane region" description="Helical" evidence="7">
    <location>
        <begin position="259"/>
        <end position="284"/>
    </location>
</feature>
<organism evidence="9 10">
    <name type="scientific">Microctonus aethiopoides</name>
    <dbReference type="NCBI Taxonomy" id="144406"/>
    <lineage>
        <taxon>Eukaryota</taxon>
        <taxon>Metazoa</taxon>
        <taxon>Ecdysozoa</taxon>
        <taxon>Arthropoda</taxon>
        <taxon>Hexapoda</taxon>
        <taxon>Insecta</taxon>
        <taxon>Pterygota</taxon>
        <taxon>Neoptera</taxon>
        <taxon>Endopterygota</taxon>
        <taxon>Hymenoptera</taxon>
        <taxon>Apocrita</taxon>
        <taxon>Ichneumonoidea</taxon>
        <taxon>Braconidae</taxon>
        <taxon>Euphorinae</taxon>
        <taxon>Microctonus</taxon>
    </lineage>
</organism>
<evidence type="ECO:0000256" key="6">
    <source>
        <dbReference type="SAM" id="MobiDB-lite"/>
    </source>
</evidence>
<evidence type="ECO:0000256" key="2">
    <source>
        <dbReference type="ARBA" id="ARBA00007367"/>
    </source>
</evidence>
<evidence type="ECO:0000313" key="10">
    <source>
        <dbReference type="Proteomes" id="UP001168990"/>
    </source>
</evidence>
<feature type="transmembrane region" description="Helical" evidence="7">
    <location>
        <begin position="331"/>
        <end position="352"/>
    </location>
</feature>
<accession>A0AA39FNG3</accession>
<reference evidence="9" key="1">
    <citation type="journal article" date="2023" name="bioRxiv">
        <title>Scaffold-level genome assemblies of two parasitoid biocontrol wasps reveal the parthenogenesis mechanism and an associated novel virus.</title>
        <authorList>
            <person name="Inwood S."/>
            <person name="Skelly J."/>
            <person name="Guhlin J."/>
            <person name="Harrop T."/>
            <person name="Goldson S."/>
            <person name="Dearden P."/>
        </authorList>
    </citation>
    <scope>NUCLEOTIDE SEQUENCE</scope>
    <source>
        <strain evidence="9">Irish</strain>
        <tissue evidence="9">Whole body</tissue>
    </source>
</reference>
<proteinExistence type="inferred from homology"/>
<evidence type="ECO:0000256" key="7">
    <source>
        <dbReference type="SAM" id="Phobius"/>
    </source>
</evidence>
<feature type="transmembrane region" description="Helical" evidence="7">
    <location>
        <begin position="224"/>
        <end position="247"/>
    </location>
</feature>
<protein>
    <recommendedName>
        <fullName evidence="8">Cation/H+ exchanger transmembrane domain-containing protein</fullName>
    </recommendedName>
</protein>
<evidence type="ECO:0000256" key="4">
    <source>
        <dbReference type="ARBA" id="ARBA00022989"/>
    </source>
</evidence>
<sequence length="564" mass="63524">MTVRYGKRVTFSDNSEEIELNNDNINQSRSNDEEDIENTGENSNNIKILFYDSFRYFLTTSPSFDFMCKRPFTYINLLWIITHIIIICITYGAVLFLLGAPMMPGGNLFGLYWLIISSYTLGWSIAYIPYINLPPVFGMLLAGIIIRTTGLYNIHEEIGYSITSKIRAVCLSFITIRAGLELSSTSLVRHPIFLLELALIPCTIELFVIGLYSKFILEYPWDWAFLSGVIMASMSPVVTVNCILTLAEKGYGEDRDMATLFTTAASIDGVHIVALFSLCYSFVFSTNIDNTIWGTYLPGGLRDLFLGIITGFVMGLIFAFLPYYETKFVETYRILFLILGSLFCIFGATKIAITGGGYLASIFMSFIAGTGWKMLSESPLTVTPLRRITQILWHISQPIVVGLIGAEIDFSHWSLDRLSLHIICIFIGLMTRSFFVILATIKTPFSIRERIFIALSWLPKGTFQAAFAPMTLEGAQQYKNPDDISLAMDIVQMSLLAVVVLAPVGAIIMTVTGPILLNKIDDVESDRRRRLSFLRSRSLQPIHEDDEYQQDNQHYQNQSVNTDL</sequence>
<dbReference type="Proteomes" id="UP001168990">
    <property type="component" value="Unassembled WGS sequence"/>
</dbReference>
<dbReference type="AlphaFoldDB" id="A0AA39FNG3"/>
<feature type="region of interest" description="Disordered" evidence="6">
    <location>
        <begin position="544"/>
        <end position="564"/>
    </location>
</feature>
<feature type="transmembrane region" description="Helical" evidence="7">
    <location>
        <begin position="490"/>
        <end position="517"/>
    </location>
</feature>
<name>A0AA39FNG3_9HYME</name>
<feature type="compositionally biased region" description="Polar residues" evidence="6">
    <location>
        <begin position="550"/>
        <end position="564"/>
    </location>
</feature>
<evidence type="ECO:0000256" key="1">
    <source>
        <dbReference type="ARBA" id="ARBA00004141"/>
    </source>
</evidence>
<feature type="transmembrane region" description="Helical" evidence="7">
    <location>
        <begin position="77"/>
        <end position="98"/>
    </location>
</feature>
<dbReference type="PANTHER" id="PTHR31102">
    <property type="match status" value="1"/>
</dbReference>
<gene>
    <name evidence="9" type="ORF">PV328_006003</name>
</gene>
<evidence type="ECO:0000259" key="8">
    <source>
        <dbReference type="Pfam" id="PF00999"/>
    </source>
</evidence>
<keyword evidence="5 7" id="KW-0472">Membrane</keyword>
<dbReference type="EMBL" id="JAQQBS010000002">
    <property type="protein sequence ID" value="KAK0172723.1"/>
    <property type="molecule type" value="Genomic_DNA"/>
</dbReference>
<evidence type="ECO:0000313" key="9">
    <source>
        <dbReference type="EMBL" id="KAK0172723.1"/>
    </source>
</evidence>
<dbReference type="InterPro" id="IPR051843">
    <property type="entry name" value="CPA1_transporter"/>
</dbReference>
<comment type="subcellular location">
    <subcellularLocation>
        <location evidence="1">Membrane</location>
        <topology evidence="1">Multi-pass membrane protein</topology>
    </subcellularLocation>
</comment>
<feature type="transmembrane region" description="Helical" evidence="7">
    <location>
        <begin position="110"/>
        <end position="129"/>
    </location>
</feature>
<dbReference type="GO" id="GO:0016020">
    <property type="term" value="C:membrane"/>
    <property type="evidence" value="ECO:0007669"/>
    <property type="project" value="UniProtKB-SubCell"/>
</dbReference>
<dbReference type="InterPro" id="IPR006153">
    <property type="entry name" value="Cation/H_exchanger_TM"/>
</dbReference>
<reference evidence="9" key="2">
    <citation type="submission" date="2023-03" db="EMBL/GenBank/DDBJ databases">
        <authorList>
            <person name="Inwood S.N."/>
            <person name="Skelly J.G."/>
            <person name="Guhlin J."/>
            <person name="Harrop T.W.R."/>
            <person name="Goldson S.G."/>
            <person name="Dearden P.K."/>
        </authorList>
    </citation>
    <scope>NUCLEOTIDE SEQUENCE</scope>
    <source>
        <strain evidence="9">Irish</strain>
        <tissue evidence="9">Whole body</tissue>
    </source>
</reference>
<feature type="transmembrane region" description="Helical" evidence="7">
    <location>
        <begin position="304"/>
        <end position="324"/>
    </location>
</feature>
<dbReference type="GO" id="GO:1902600">
    <property type="term" value="P:proton transmembrane transport"/>
    <property type="evidence" value="ECO:0007669"/>
    <property type="project" value="InterPro"/>
</dbReference>
<dbReference type="Pfam" id="PF00999">
    <property type="entry name" value="Na_H_Exchanger"/>
    <property type="match status" value="1"/>
</dbReference>
<feature type="transmembrane region" description="Helical" evidence="7">
    <location>
        <begin position="192"/>
        <end position="212"/>
    </location>
</feature>
<comment type="similarity">
    <text evidence="2">Belongs to the monovalent cation:proton antiporter 1 (CPA1) transporter (TC 2.A.36) family.</text>
</comment>
<feature type="transmembrane region" description="Helical" evidence="7">
    <location>
        <begin position="418"/>
        <end position="439"/>
    </location>
</feature>
<dbReference type="GO" id="GO:0015297">
    <property type="term" value="F:antiporter activity"/>
    <property type="evidence" value="ECO:0007669"/>
    <property type="project" value="InterPro"/>
</dbReference>
<evidence type="ECO:0000256" key="5">
    <source>
        <dbReference type="ARBA" id="ARBA00023136"/>
    </source>
</evidence>
<dbReference type="PANTHER" id="PTHR31102:SF1">
    <property type="entry name" value="CATION_H+ EXCHANGER DOMAIN-CONTAINING PROTEIN"/>
    <property type="match status" value="1"/>
</dbReference>
<keyword evidence="4 7" id="KW-1133">Transmembrane helix</keyword>
<feature type="domain" description="Cation/H+ exchanger transmembrane" evidence="8">
    <location>
        <begin position="128"/>
        <end position="502"/>
    </location>
</feature>
<evidence type="ECO:0000256" key="3">
    <source>
        <dbReference type="ARBA" id="ARBA00022692"/>
    </source>
</evidence>
<keyword evidence="3 7" id="KW-0812">Transmembrane</keyword>
<keyword evidence="10" id="KW-1185">Reference proteome</keyword>